<dbReference type="Pfam" id="PF02405">
    <property type="entry name" value="MlaE"/>
    <property type="match status" value="1"/>
</dbReference>
<accession>A0A7W9PMK8</accession>
<feature type="region of interest" description="Disordered" evidence="1">
    <location>
        <begin position="1"/>
        <end position="43"/>
    </location>
</feature>
<organism evidence="3 4">
    <name type="scientific">Nocardia transvalensis</name>
    <dbReference type="NCBI Taxonomy" id="37333"/>
    <lineage>
        <taxon>Bacteria</taxon>
        <taxon>Bacillati</taxon>
        <taxon>Actinomycetota</taxon>
        <taxon>Actinomycetes</taxon>
        <taxon>Mycobacteriales</taxon>
        <taxon>Nocardiaceae</taxon>
        <taxon>Nocardia</taxon>
    </lineage>
</organism>
<comment type="caution">
    <text evidence="3">The sequence shown here is derived from an EMBL/GenBank/DDBJ whole genome shotgun (WGS) entry which is preliminary data.</text>
</comment>
<dbReference type="GO" id="GO:0005548">
    <property type="term" value="F:phospholipid transporter activity"/>
    <property type="evidence" value="ECO:0007669"/>
    <property type="project" value="TreeGrafter"/>
</dbReference>
<evidence type="ECO:0000313" key="4">
    <source>
        <dbReference type="Proteomes" id="UP000540412"/>
    </source>
</evidence>
<dbReference type="InterPro" id="IPR030802">
    <property type="entry name" value="Permease_MalE"/>
</dbReference>
<dbReference type="Proteomes" id="UP000540412">
    <property type="component" value="Unassembled WGS sequence"/>
</dbReference>
<feature type="transmembrane region" description="Helical" evidence="2">
    <location>
        <begin position="288"/>
        <end position="310"/>
    </location>
</feature>
<evidence type="ECO:0000256" key="1">
    <source>
        <dbReference type="SAM" id="MobiDB-lite"/>
    </source>
</evidence>
<keyword evidence="2" id="KW-0472">Membrane</keyword>
<dbReference type="PANTHER" id="PTHR30188:SF4">
    <property type="entry name" value="PROTEIN TRIGALACTOSYLDIACYLGLYCEROL 1, CHLOROPLASTIC"/>
    <property type="match status" value="1"/>
</dbReference>
<feature type="compositionally biased region" description="Gly residues" evidence="1">
    <location>
        <begin position="30"/>
        <end position="40"/>
    </location>
</feature>
<sequence>MRSTVGDPGIQEAGELVPPGSATPESPTGGSQGGRSGESGGAPDVTAWGALRGNFSGTVLSSLATLGRALHIGVAAVRVGVVDAVRLRFQVHETLTQAWFLIKVTAMPSILMAIPFGVIVSAQVGNIVSELGADSMIGAAGGLGVIKQGAPMASAMMLGGAGAAAIAADLGARTVREEVDAMRVMGVDPIQRLVVPRIAAMMLVAPLLNILIVVVGIASGFAVAVTALDVTPGSYWASFGSFTTTLDIWVSLIKALIFGFLVVVIACQRGLEARGGPRGVADGVNAAVVLSIAAVAVLNTAITQVVTMFFPVRMA</sequence>
<dbReference type="AlphaFoldDB" id="A0A7W9PMK8"/>
<reference evidence="3 4" key="1">
    <citation type="submission" date="2020-08" db="EMBL/GenBank/DDBJ databases">
        <title>Sequencing the genomes of 1000 actinobacteria strains.</title>
        <authorList>
            <person name="Klenk H.-P."/>
        </authorList>
    </citation>
    <scope>NUCLEOTIDE SEQUENCE [LARGE SCALE GENOMIC DNA]</scope>
    <source>
        <strain evidence="3 4">DSM 43582</strain>
    </source>
</reference>
<gene>
    <name evidence="3" type="ORF">BJY24_007175</name>
</gene>
<evidence type="ECO:0000313" key="3">
    <source>
        <dbReference type="EMBL" id="MBB5918263.1"/>
    </source>
</evidence>
<name>A0A7W9PMK8_9NOCA</name>
<dbReference type="PANTHER" id="PTHR30188">
    <property type="entry name" value="ABC TRANSPORTER PERMEASE PROTEIN-RELATED"/>
    <property type="match status" value="1"/>
</dbReference>
<keyword evidence="2" id="KW-1133">Transmembrane helix</keyword>
<keyword evidence="2" id="KW-0812">Transmembrane</keyword>
<feature type="transmembrane region" description="Helical" evidence="2">
    <location>
        <begin position="248"/>
        <end position="267"/>
    </location>
</feature>
<dbReference type="GO" id="GO:0043190">
    <property type="term" value="C:ATP-binding cassette (ABC) transporter complex"/>
    <property type="evidence" value="ECO:0007669"/>
    <property type="project" value="InterPro"/>
</dbReference>
<proteinExistence type="predicted"/>
<dbReference type="EMBL" id="JACHIT010000002">
    <property type="protein sequence ID" value="MBB5918263.1"/>
    <property type="molecule type" value="Genomic_DNA"/>
</dbReference>
<evidence type="ECO:0000256" key="2">
    <source>
        <dbReference type="SAM" id="Phobius"/>
    </source>
</evidence>
<feature type="transmembrane region" description="Helical" evidence="2">
    <location>
        <begin position="207"/>
        <end position="228"/>
    </location>
</feature>
<keyword evidence="4" id="KW-1185">Reference proteome</keyword>
<protein>
    <submittedName>
        <fullName evidence="3">Phospholipid/cholesterol/gamma-HCH transport system permease protein</fullName>
    </submittedName>
</protein>